<dbReference type="PANTHER" id="PTHR11178">
    <property type="entry name" value="IRON-SULFUR CLUSTER SCAFFOLD PROTEIN NFU-RELATED"/>
    <property type="match status" value="1"/>
</dbReference>
<dbReference type="GO" id="GO:0005739">
    <property type="term" value="C:mitochondrion"/>
    <property type="evidence" value="ECO:0007669"/>
    <property type="project" value="TreeGrafter"/>
</dbReference>
<dbReference type="GO" id="GO:0016226">
    <property type="term" value="P:iron-sulfur cluster assembly"/>
    <property type="evidence" value="ECO:0007669"/>
    <property type="project" value="InterPro"/>
</dbReference>
<dbReference type="PANTHER" id="PTHR11178:SF25">
    <property type="entry name" value="NIFU-LIKE PROTEIN 3, CHLOROPLASTIC"/>
    <property type="match status" value="1"/>
</dbReference>
<organism evidence="3">
    <name type="scientific">marine metagenome</name>
    <dbReference type="NCBI Taxonomy" id="408172"/>
    <lineage>
        <taxon>unclassified sequences</taxon>
        <taxon>metagenomes</taxon>
        <taxon>ecological metagenomes</taxon>
    </lineage>
</organism>
<dbReference type="InterPro" id="IPR001075">
    <property type="entry name" value="NIF_FeS_clus_asmbl_NifU_C"/>
</dbReference>
<evidence type="ECO:0000256" key="1">
    <source>
        <dbReference type="ARBA" id="ARBA00006420"/>
    </source>
</evidence>
<evidence type="ECO:0000313" key="3">
    <source>
        <dbReference type="EMBL" id="SVB92971.1"/>
    </source>
</evidence>
<dbReference type="GO" id="GO:0005198">
    <property type="term" value="F:structural molecule activity"/>
    <property type="evidence" value="ECO:0007669"/>
    <property type="project" value="UniProtKB-ARBA"/>
</dbReference>
<dbReference type="FunFam" id="3.30.300.130:FF:000003">
    <property type="entry name" value="NifU-like protein 3, chloroplastic"/>
    <property type="match status" value="1"/>
</dbReference>
<dbReference type="GO" id="GO:0009536">
    <property type="term" value="C:plastid"/>
    <property type="evidence" value="ECO:0007669"/>
    <property type="project" value="UniProtKB-ARBA"/>
</dbReference>
<dbReference type="GO" id="GO:0005506">
    <property type="term" value="F:iron ion binding"/>
    <property type="evidence" value="ECO:0007669"/>
    <property type="project" value="InterPro"/>
</dbReference>
<gene>
    <name evidence="3" type="ORF">METZ01_LOCUS245825</name>
</gene>
<reference evidence="3" key="1">
    <citation type="submission" date="2018-05" db="EMBL/GenBank/DDBJ databases">
        <authorList>
            <person name="Lanie J.A."/>
            <person name="Ng W.-L."/>
            <person name="Kazmierczak K.M."/>
            <person name="Andrzejewski T.M."/>
            <person name="Davidsen T.M."/>
            <person name="Wayne K.J."/>
            <person name="Tettelin H."/>
            <person name="Glass J.I."/>
            <person name="Rusch D."/>
            <person name="Podicherti R."/>
            <person name="Tsui H.-C.T."/>
            <person name="Winkler M.E."/>
        </authorList>
    </citation>
    <scope>NUCLEOTIDE SEQUENCE</scope>
</reference>
<protein>
    <recommendedName>
        <fullName evidence="2">NIF system FeS cluster assembly NifU C-terminal domain-containing protein</fullName>
    </recommendedName>
</protein>
<sequence length="73" mass="7879">MKEEVEAVLESVRPMLIKDGGNVELVDIEDGVVKVRLVGACVSCSSSTMTLKMGIEKALKKAIPMVRCVESVE</sequence>
<dbReference type="AlphaFoldDB" id="A0A382I2M1"/>
<dbReference type="Pfam" id="PF01106">
    <property type="entry name" value="NifU"/>
    <property type="match status" value="1"/>
</dbReference>
<proteinExistence type="inferred from homology"/>
<dbReference type="Gene3D" id="3.30.300.130">
    <property type="entry name" value="Fe-S cluster assembly (FSCA)"/>
    <property type="match status" value="1"/>
</dbReference>
<name>A0A382I2M1_9ZZZZ</name>
<dbReference type="EMBL" id="UINC01064372">
    <property type="protein sequence ID" value="SVB92971.1"/>
    <property type="molecule type" value="Genomic_DNA"/>
</dbReference>
<dbReference type="GO" id="GO:0051536">
    <property type="term" value="F:iron-sulfur cluster binding"/>
    <property type="evidence" value="ECO:0007669"/>
    <property type="project" value="InterPro"/>
</dbReference>
<dbReference type="SUPFAM" id="SSF117916">
    <property type="entry name" value="Fe-S cluster assembly (FSCA) domain-like"/>
    <property type="match status" value="1"/>
</dbReference>
<evidence type="ECO:0000259" key="2">
    <source>
        <dbReference type="Pfam" id="PF01106"/>
    </source>
</evidence>
<comment type="similarity">
    <text evidence="1">Belongs to the NifU family.</text>
</comment>
<accession>A0A382I2M1</accession>
<dbReference type="InterPro" id="IPR034904">
    <property type="entry name" value="FSCA_dom_sf"/>
</dbReference>
<feature type="domain" description="NIF system FeS cluster assembly NifU C-terminal" evidence="2">
    <location>
        <begin position="5"/>
        <end position="70"/>
    </location>
</feature>